<dbReference type="CDD" id="cd14733">
    <property type="entry name" value="BACK"/>
    <property type="match status" value="1"/>
</dbReference>
<accession>A0A6J1X376</accession>
<dbReference type="RefSeq" id="XP_026764089.2">
    <property type="nucleotide sequence ID" value="XM_026908288.3"/>
</dbReference>
<dbReference type="Proteomes" id="UP001652740">
    <property type="component" value="Unplaced"/>
</dbReference>
<keyword evidence="2" id="KW-1185">Reference proteome</keyword>
<dbReference type="InterPro" id="IPR000210">
    <property type="entry name" value="BTB/POZ_dom"/>
</dbReference>
<reference evidence="3 4" key="1">
    <citation type="submission" date="2025-05" db="UniProtKB">
        <authorList>
            <consortium name="RefSeq"/>
        </authorList>
    </citation>
    <scope>IDENTIFICATION</scope>
    <source>
        <tissue evidence="3 4">Whole larvae</tissue>
    </source>
</reference>
<dbReference type="CDD" id="cd18186">
    <property type="entry name" value="BTB_POZ_ZBTB_KLHL-like"/>
    <property type="match status" value="1"/>
</dbReference>
<dbReference type="Gene3D" id="1.25.40.420">
    <property type="match status" value="1"/>
</dbReference>
<gene>
    <name evidence="3 4" type="primary">LOC113522561</name>
</gene>
<dbReference type="SMART" id="SM00225">
    <property type="entry name" value="BTB"/>
    <property type="match status" value="1"/>
</dbReference>
<evidence type="ECO:0000259" key="1">
    <source>
        <dbReference type="PROSITE" id="PS50097"/>
    </source>
</evidence>
<dbReference type="SUPFAM" id="SSF54695">
    <property type="entry name" value="POZ domain"/>
    <property type="match status" value="1"/>
</dbReference>
<dbReference type="GeneID" id="113522561"/>
<dbReference type="PROSITE" id="PS50097">
    <property type="entry name" value="BTB"/>
    <property type="match status" value="1"/>
</dbReference>
<dbReference type="RefSeq" id="XP_026764088.2">
    <property type="nucleotide sequence ID" value="XM_026908287.3"/>
</dbReference>
<dbReference type="InterPro" id="IPR011333">
    <property type="entry name" value="SKP1/BTB/POZ_sf"/>
</dbReference>
<evidence type="ECO:0000313" key="4">
    <source>
        <dbReference type="RefSeq" id="XP_026764089.2"/>
    </source>
</evidence>
<proteinExistence type="predicted"/>
<dbReference type="Gene3D" id="3.30.710.10">
    <property type="entry name" value="Potassium Channel Kv1.1, Chain A"/>
    <property type="match status" value="1"/>
</dbReference>
<dbReference type="KEGG" id="gmw:113522561"/>
<dbReference type="Pfam" id="PF00651">
    <property type="entry name" value="BTB"/>
    <property type="match status" value="1"/>
</dbReference>
<dbReference type="PANTHER" id="PTHR24413">
    <property type="entry name" value="SPECKLE-TYPE POZ PROTEIN"/>
    <property type="match status" value="1"/>
</dbReference>
<evidence type="ECO:0000313" key="2">
    <source>
        <dbReference type="Proteomes" id="UP001652740"/>
    </source>
</evidence>
<name>A0A6J1X376_GALME</name>
<evidence type="ECO:0000313" key="3">
    <source>
        <dbReference type="RefSeq" id="XP_026764088.2"/>
    </source>
</evidence>
<organism evidence="2 3">
    <name type="scientific">Galleria mellonella</name>
    <name type="common">Greater wax moth</name>
    <dbReference type="NCBI Taxonomy" id="7137"/>
    <lineage>
        <taxon>Eukaryota</taxon>
        <taxon>Metazoa</taxon>
        <taxon>Ecdysozoa</taxon>
        <taxon>Arthropoda</taxon>
        <taxon>Hexapoda</taxon>
        <taxon>Insecta</taxon>
        <taxon>Pterygota</taxon>
        <taxon>Neoptera</taxon>
        <taxon>Endopterygota</taxon>
        <taxon>Lepidoptera</taxon>
        <taxon>Glossata</taxon>
        <taxon>Ditrysia</taxon>
        <taxon>Pyraloidea</taxon>
        <taxon>Pyralidae</taxon>
        <taxon>Galleriinae</taxon>
        <taxon>Galleria</taxon>
    </lineage>
</organism>
<feature type="domain" description="BTB" evidence="1">
    <location>
        <begin position="181"/>
        <end position="243"/>
    </location>
</feature>
<sequence length="332" mass="38089">MVSTNEPEALFSSGTDKNADLSGYGIVSVLHKCQSKDARKLCIYDPVYKIKQSVKKYYDIGGTYTNSESDLWFYLTAFPFSEQNYLLNLFVCHRKIGNVTIAVNLNGVTQKQILKSLRPNEHYHLKTFLLREEDLQLLGDQNLYISVSIDNQTNQLIDSEIIKKMKLQQNLSEVILKQEETDFILESVSKKKFPTHKIVVGAHSPVLRAIIESGKTSASLDLSDETMELFLEFLYKGTIRSIKERDCIQLQDVADKLKMENLFLLTQYVFETQINLDNAIKIAQLAKKYNLETLWFKVCAFIQKNPQVMATEGWKSLTDVDLAKQLCQQFVK</sequence>
<dbReference type="AlphaFoldDB" id="A0A6J1X376"/>
<protein>
    <submittedName>
        <fullName evidence="3 4">Uncharacterized protein LOC113522561</fullName>
    </submittedName>
</protein>